<proteinExistence type="predicted"/>
<dbReference type="AlphaFoldDB" id="A0AAE1VX70"/>
<dbReference type="Proteomes" id="UP001291623">
    <property type="component" value="Unassembled WGS sequence"/>
</dbReference>
<reference evidence="1" key="1">
    <citation type="submission" date="2023-12" db="EMBL/GenBank/DDBJ databases">
        <title>Genome assembly of Anisodus tanguticus.</title>
        <authorList>
            <person name="Wang Y.-J."/>
        </authorList>
    </citation>
    <scope>NUCLEOTIDE SEQUENCE</scope>
    <source>
        <strain evidence="1">KB-2021</strain>
        <tissue evidence="1">Leaf</tissue>
    </source>
</reference>
<accession>A0AAE1VX70</accession>
<dbReference type="EMBL" id="JAVYJV010000002">
    <property type="protein sequence ID" value="KAK4377350.1"/>
    <property type="molecule type" value="Genomic_DNA"/>
</dbReference>
<gene>
    <name evidence="1" type="ORF">RND71_003646</name>
</gene>
<protein>
    <recommendedName>
        <fullName evidence="3">Proline-rich protein 4-like</fullName>
    </recommendedName>
</protein>
<evidence type="ECO:0000313" key="1">
    <source>
        <dbReference type="EMBL" id="KAK4377350.1"/>
    </source>
</evidence>
<dbReference type="PRINTS" id="PR01217">
    <property type="entry name" value="PRICHEXTENSN"/>
</dbReference>
<sequence>MVLAFKASCNHRLQGRKRTIQKKGEGELDKDGKFNVPLPKEMVKDGKLKEDCYAQLHSASVASCPAHNGIESSKIVLTKYENNDEMHTLTPAKNIKFSTALCTSKFFWDHFFKHPLFPPIDKKPLPPPIVPIYKPKPSLFKIPIVPIYKPIRKPPLPPIIIYKPIPKPPLPPIIIYKPIPKPPPPPPSIPIYKPIPKPPLPPIPIYKPIPSFLKKPCPPLIPKFPFPFPKFDFHHLLFPPSIPHP</sequence>
<dbReference type="PANTHER" id="PTHR33935:SF22">
    <property type="entry name" value="OS10G0149400 PROTEIN"/>
    <property type="match status" value="1"/>
</dbReference>
<comment type="caution">
    <text evidence="1">The sequence shown here is derived from an EMBL/GenBank/DDBJ whole genome shotgun (WGS) entry which is preliminary data.</text>
</comment>
<organism evidence="1 2">
    <name type="scientific">Anisodus tanguticus</name>
    <dbReference type="NCBI Taxonomy" id="243964"/>
    <lineage>
        <taxon>Eukaryota</taxon>
        <taxon>Viridiplantae</taxon>
        <taxon>Streptophyta</taxon>
        <taxon>Embryophyta</taxon>
        <taxon>Tracheophyta</taxon>
        <taxon>Spermatophyta</taxon>
        <taxon>Magnoliopsida</taxon>
        <taxon>eudicotyledons</taxon>
        <taxon>Gunneridae</taxon>
        <taxon>Pentapetalae</taxon>
        <taxon>asterids</taxon>
        <taxon>lamiids</taxon>
        <taxon>Solanales</taxon>
        <taxon>Solanaceae</taxon>
        <taxon>Solanoideae</taxon>
        <taxon>Hyoscyameae</taxon>
        <taxon>Anisodus</taxon>
    </lineage>
</organism>
<dbReference type="Pfam" id="PF01190">
    <property type="entry name" value="Pollen_Ole_e_1"/>
    <property type="match status" value="1"/>
</dbReference>
<evidence type="ECO:0000313" key="2">
    <source>
        <dbReference type="Proteomes" id="UP001291623"/>
    </source>
</evidence>
<evidence type="ECO:0008006" key="3">
    <source>
        <dbReference type="Google" id="ProtNLM"/>
    </source>
</evidence>
<name>A0AAE1VX70_9SOLA</name>
<keyword evidence="2" id="KW-1185">Reference proteome</keyword>
<dbReference type="PANTHER" id="PTHR33935">
    <property type="entry name" value="OS10G0148100 PROTEIN"/>
    <property type="match status" value="1"/>
</dbReference>